<dbReference type="InterPro" id="IPR036961">
    <property type="entry name" value="Kinesin_motor_dom_sf"/>
</dbReference>
<organism evidence="1">
    <name type="scientific">Eutreptiella gymnastica</name>
    <dbReference type="NCBI Taxonomy" id="73025"/>
    <lineage>
        <taxon>Eukaryota</taxon>
        <taxon>Discoba</taxon>
        <taxon>Euglenozoa</taxon>
        <taxon>Euglenida</taxon>
        <taxon>Spirocuta</taxon>
        <taxon>Euglenophyceae</taxon>
        <taxon>Eutreptiales</taxon>
        <taxon>Eutreptiaceae</taxon>
        <taxon>Eutreptiella</taxon>
    </lineage>
</organism>
<proteinExistence type="predicted"/>
<dbReference type="EMBL" id="HBGA01016751">
    <property type="protein sequence ID" value="CAD8995448.1"/>
    <property type="molecule type" value="Transcribed_RNA"/>
</dbReference>
<dbReference type="AlphaFoldDB" id="A0A7S1N4E4"/>
<dbReference type="SUPFAM" id="SSF52540">
    <property type="entry name" value="P-loop containing nucleoside triphosphate hydrolases"/>
    <property type="match status" value="1"/>
</dbReference>
<sequence>MKLMLLVPNKMRFSCVHFVDLIGTRLQSHGQIEAKEQTTIWANQENAAVARLVSEISTRCQGVSKATVKPDNLLQARDGTLTRILAPLLCGNAQRSVFVTVFDGPKYLAESQAALQVGTKAMGISWP</sequence>
<accession>A0A7S1N4E4</accession>
<dbReference type="InterPro" id="IPR027417">
    <property type="entry name" value="P-loop_NTPase"/>
</dbReference>
<dbReference type="Gene3D" id="3.40.850.10">
    <property type="entry name" value="Kinesin motor domain"/>
    <property type="match status" value="1"/>
</dbReference>
<protein>
    <submittedName>
        <fullName evidence="1">Uncharacterized protein</fullName>
    </submittedName>
</protein>
<gene>
    <name evidence="1" type="ORF">EGYM00392_LOCUS6504</name>
</gene>
<reference evidence="1" key="1">
    <citation type="submission" date="2021-01" db="EMBL/GenBank/DDBJ databases">
        <authorList>
            <person name="Corre E."/>
            <person name="Pelletier E."/>
            <person name="Niang G."/>
            <person name="Scheremetjew M."/>
            <person name="Finn R."/>
            <person name="Kale V."/>
            <person name="Holt S."/>
            <person name="Cochrane G."/>
            <person name="Meng A."/>
            <person name="Brown T."/>
            <person name="Cohen L."/>
        </authorList>
    </citation>
    <scope>NUCLEOTIDE SEQUENCE</scope>
    <source>
        <strain evidence="1">NIES-381</strain>
    </source>
</reference>
<name>A0A7S1N4E4_9EUGL</name>
<evidence type="ECO:0000313" key="1">
    <source>
        <dbReference type="EMBL" id="CAD8995448.1"/>
    </source>
</evidence>